<evidence type="ECO:0000259" key="1">
    <source>
        <dbReference type="Pfam" id="PF04233"/>
    </source>
</evidence>
<feature type="domain" description="Phage head morphogenesis" evidence="1">
    <location>
        <begin position="163"/>
        <end position="266"/>
    </location>
</feature>
<dbReference type="Pfam" id="PF04233">
    <property type="entry name" value="Phage_Mu_F"/>
    <property type="match status" value="1"/>
</dbReference>
<evidence type="ECO:0000313" key="3">
    <source>
        <dbReference type="Proteomes" id="UP001174209"/>
    </source>
</evidence>
<comment type="caution">
    <text evidence="2">The sequence shown here is derived from an EMBL/GenBank/DDBJ whole genome shotgun (WGS) entry which is preliminary data.</text>
</comment>
<protein>
    <submittedName>
        <fullName evidence="2">Phage minor head protein</fullName>
    </submittedName>
</protein>
<dbReference type="Proteomes" id="UP001174209">
    <property type="component" value="Unassembled WGS sequence"/>
</dbReference>
<dbReference type="RefSeq" id="WP_301228283.1">
    <property type="nucleotide sequence ID" value="NZ_JAROCG010000001.1"/>
</dbReference>
<accession>A0ABT8K3L3</accession>
<dbReference type="EMBL" id="JAROCG010000001">
    <property type="protein sequence ID" value="MDN4611944.1"/>
    <property type="molecule type" value="Genomic_DNA"/>
</dbReference>
<evidence type="ECO:0000313" key="2">
    <source>
        <dbReference type="EMBL" id="MDN4611944.1"/>
    </source>
</evidence>
<gene>
    <name evidence="2" type="ORF">P5G52_13830</name>
</gene>
<organism evidence="2 3">
    <name type="scientific">Arthrobacter burdickii</name>
    <dbReference type="NCBI Taxonomy" id="3035920"/>
    <lineage>
        <taxon>Bacteria</taxon>
        <taxon>Bacillati</taxon>
        <taxon>Actinomycetota</taxon>
        <taxon>Actinomycetes</taxon>
        <taxon>Micrococcales</taxon>
        <taxon>Micrococcaceae</taxon>
        <taxon>Arthrobacter</taxon>
    </lineage>
</organism>
<name>A0ABT8K3L3_9MICC</name>
<dbReference type="InterPro" id="IPR006528">
    <property type="entry name" value="Phage_head_morphogenesis_dom"/>
</dbReference>
<keyword evidence="3" id="KW-1185">Reference proteome</keyword>
<reference evidence="2" key="1">
    <citation type="submission" date="2023-06" db="EMBL/GenBank/DDBJ databases">
        <title>MT1 and MT2 Draft Genomes of Novel Species.</title>
        <authorList>
            <person name="Venkateswaran K."/>
        </authorList>
    </citation>
    <scope>NUCLEOTIDE SEQUENCE</scope>
    <source>
        <strain evidence="2">IIF3SC-B10</strain>
    </source>
</reference>
<sequence length="352" mass="38255">MSINARTLALLADRRDDLNATLDAQTLALTKAWVEAWDTLAPDFDAALTELLASAKDGRLTGSQVARNIRLRKALSLAAERLDELAELTQVTVQADVARAALAAAQSQIDTIASQLPPEGQVAVLPTFTQVSTPAMDAIVTRITQQITKDTLPLSEDAQLAMRRNLVRGVAVGDNPRVTARRMIRETEGHFNGGLNRALTIARTETLDAHRSGGRAADIANPDVVAGWSWGSQLSARTCIACLSKHGTEYPPDVEGPNGHQNCRCDRIPVTKTWRELGFDIEEPPSLTKSSEEWFGSLTDKTQLQIMGPGRLELYKSGAASWSDLSRVQQNDGWRDSVTITPVRDLRASVLA</sequence>
<proteinExistence type="predicted"/>